<name>A0A370TJZ5_9HELO</name>
<evidence type="ECO:0000256" key="1">
    <source>
        <dbReference type="SAM" id="MobiDB-lite"/>
    </source>
</evidence>
<dbReference type="Proteomes" id="UP000254866">
    <property type="component" value="Unassembled WGS sequence"/>
</dbReference>
<dbReference type="EMBL" id="NPIC01000005">
    <property type="protein sequence ID" value="RDL35837.1"/>
    <property type="molecule type" value="Genomic_DNA"/>
</dbReference>
<protein>
    <submittedName>
        <fullName evidence="2">Uncharacterized protein</fullName>
    </submittedName>
</protein>
<reference evidence="2 3" key="1">
    <citation type="journal article" date="2018" name="IMA Fungus">
        <title>IMA Genome-F 9: Draft genome sequence of Annulohypoxylon stygium, Aspergillus mulundensis, Berkeleyomyces basicola (syn. Thielaviopsis basicola), Ceratocystis smalleyi, two Cercospora beticola strains, Coleophoma cylindrospora, Fusarium fracticaudum, Phialophora cf. hyalina, and Morchella septimelata.</title>
        <authorList>
            <person name="Wingfield B.D."/>
            <person name="Bills G.F."/>
            <person name="Dong Y."/>
            <person name="Huang W."/>
            <person name="Nel W.J."/>
            <person name="Swalarsk-Parry B.S."/>
            <person name="Vaghefi N."/>
            <person name="Wilken P.M."/>
            <person name="An Z."/>
            <person name="de Beer Z.W."/>
            <person name="De Vos L."/>
            <person name="Chen L."/>
            <person name="Duong T.A."/>
            <person name="Gao Y."/>
            <person name="Hammerbacher A."/>
            <person name="Kikkert J.R."/>
            <person name="Li Y."/>
            <person name="Li H."/>
            <person name="Li K."/>
            <person name="Li Q."/>
            <person name="Liu X."/>
            <person name="Ma X."/>
            <person name="Naidoo K."/>
            <person name="Pethybridge S.J."/>
            <person name="Sun J."/>
            <person name="Steenkamp E.T."/>
            <person name="van der Nest M.A."/>
            <person name="van Wyk S."/>
            <person name="Wingfield M.J."/>
            <person name="Xiong C."/>
            <person name="Yue Q."/>
            <person name="Zhang X."/>
        </authorList>
    </citation>
    <scope>NUCLEOTIDE SEQUENCE [LARGE SCALE GENOMIC DNA]</scope>
    <source>
        <strain evidence="2 3">BP 5553</strain>
    </source>
</reference>
<keyword evidence="3" id="KW-1185">Reference proteome</keyword>
<accession>A0A370TJZ5</accession>
<organism evidence="2 3">
    <name type="scientific">Venustampulla echinocandica</name>
    <dbReference type="NCBI Taxonomy" id="2656787"/>
    <lineage>
        <taxon>Eukaryota</taxon>
        <taxon>Fungi</taxon>
        <taxon>Dikarya</taxon>
        <taxon>Ascomycota</taxon>
        <taxon>Pezizomycotina</taxon>
        <taxon>Leotiomycetes</taxon>
        <taxon>Helotiales</taxon>
        <taxon>Pleuroascaceae</taxon>
        <taxon>Venustampulla</taxon>
    </lineage>
</organism>
<feature type="region of interest" description="Disordered" evidence="1">
    <location>
        <begin position="1"/>
        <end position="134"/>
    </location>
</feature>
<dbReference type="STRING" id="2656787.A0A370TJZ5"/>
<feature type="region of interest" description="Disordered" evidence="1">
    <location>
        <begin position="150"/>
        <end position="180"/>
    </location>
</feature>
<sequence length="180" mass="19094">MSQKFDPSSPPAYNQSSHPSQPQPAHVGSPAPAGASGDYYGNPPYQQTGSPAPGNYGPPQQQNGYYNPGPQMGYQQQPQYPPQGQYGAPHPQQGYYGQQQGYGQPQGYGQQGYYGGQQGGYSDNRGPGAGTGVAGGLLAVDWQRDGEEWWGFDSLDDMGQAESLKEDGLEDGVGEMDGHS</sequence>
<evidence type="ECO:0000313" key="2">
    <source>
        <dbReference type="EMBL" id="RDL35837.1"/>
    </source>
</evidence>
<dbReference type="AlphaFoldDB" id="A0A370TJZ5"/>
<dbReference type="GeneID" id="43599298"/>
<proteinExistence type="predicted"/>
<dbReference type="RefSeq" id="XP_031868493.1">
    <property type="nucleotide sequence ID" value="XM_032015072.1"/>
</dbReference>
<comment type="caution">
    <text evidence="2">The sequence shown here is derived from an EMBL/GenBank/DDBJ whole genome shotgun (WGS) entry which is preliminary data.</text>
</comment>
<feature type="compositionally biased region" description="Gly residues" evidence="1">
    <location>
        <begin position="104"/>
        <end position="119"/>
    </location>
</feature>
<feature type="compositionally biased region" description="Low complexity" evidence="1">
    <location>
        <begin position="64"/>
        <end position="103"/>
    </location>
</feature>
<evidence type="ECO:0000313" key="3">
    <source>
        <dbReference type="Proteomes" id="UP000254866"/>
    </source>
</evidence>
<feature type="compositionally biased region" description="Polar residues" evidence="1">
    <location>
        <begin position="1"/>
        <end position="20"/>
    </location>
</feature>
<gene>
    <name evidence="2" type="ORF">BP5553_06449</name>
</gene>